<dbReference type="AlphaFoldDB" id="A0A9W4QYA8"/>
<proteinExistence type="predicted"/>
<dbReference type="Gene3D" id="1.20.1640.10">
    <property type="entry name" value="Multidrug efflux transporter AcrB transmembrane domain"/>
    <property type="match status" value="2"/>
</dbReference>
<dbReference type="Gene3D" id="3.30.2090.10">
    <property type="entry name" value="Multidrug efflux transporter AcrB TolC docking domain, DN and DC subdomains"/>
    <property type="match status" value="2"/>
</dbReference>
<dbReference type="SUPFAM" id="SSF82714">
    <property type="entry name" value="Multidrug efflux transporter AcrB TolC docking domain, DN and DC subdomains"/>
    <property type="match status" value="1"/>
</dbReference>
<dbReference type="InterPro" id="IPR027463">
    <property type="entry name" value="AcrB_DN_DC_subdom"/>
</dbReference>
<protein>
    <submittedName>
        <fullName evidence="2">Multidrug resistance protein MdtB</fullName>
    </submittedName>
</protein>
<dbReference type="Gene3D" id="3.30.70.1440">
    <property type="entry name" value="Multidrug efflux transporter AcrB pore domain"/>
    <property type="match status" value="1"/>
</dbReference>
<dbReference type="SUPFAM" id="SSF82693">
    <property type="entry name" value="Multidrug efflux transporter AcrB pore domain, PN1, PN2, PC1 and PC2 subdomains"/>
    <property type="match status" value="2"/>
</dbReference>
<keyword evidence="3" id="KW-1185">Reference proteome</keyword>
<comment type="caution">
    <text evidence="2">The sequence shown here is derived from an EMBL/GenBank/DDBJ whole genome shotgun (WGS) entry which is preliminary data.</text>
</comment>
<feature type="transmembrane region" description="Helical" evidence="1">
    <location>
        <begin position="476"/>
        <end position="499"/>
    </location>
</feature>
<dbReference type="PANTHER" id="PTHR32063:SF0">
    <property type="entry name" value="SWARMING MOTILITY PROTEIN SWRC"/>
    <property type="match status" value="1"/>
</dbReference>
<gene>
    <name evidence="2" type="primary">mdtB</name>
    <name evidence="2" type="ORF">PSECIP111854_02274</name>
</gene>
<dbReference type="EMBL" id="CAMAPC010000007">
    <property type="protein sequence ID" value="CAH9058793.1"/>
    <property type="molecule type" value="Genomic_DNA"/>
</dbReference>
<organism evidence="2 3">
    <name type="scientific">Pseudoalteromonas holothuriae</name>
    <dbReference type="NCBI Taxonomy" id="2963714"/>
    <lineage>
        <taxon>Bacteria</taxon>
        <taxon>Pseudomonadati</taxon>
        <taxon>Pseudomonadota</taxon>
        <taxon>Gammaproteobacteria</taxon>
        <taxon>Alteromonadales</taxon>
        <taxon>Pseudoalteromonadaceae</taxon>
        <taxon>Pseudoalteromonas</taxon>
    </lineage>
</organism>
<dbReference type="Gene3D" id="3.30.70.1430">
    <property type="entry name" value="Multidrug efflux transporter AcrB pore domain"/>
    <property type="match status" value="2"/>
</dbReference>
<dbReference type="PANTHER" id="PTHR32063">
    <property type="match status" value="1"/>
</dbReference>
<feature type="transmembrane region" description="Helical" evidence="1">
    <location>
        <begin position="940"/>
        <end position="960"/>
    </location>
</feature>
<feature type="transmembrane region" description="Helical" evidence="1">
    <location>
        <begin position="346"/>
        <end position="365"/>
    </location>
</feature>
<feature type="transmembrane region" description="Helical" evidence="1">
    <location>
        <begin position="542"/>
        <end position="561"/>
    </location>
</feature>
<feature type="transmembrane region" description="Helical" evidence="1">
    <location>
        <begin position="1055"/>
        <end position="1079"/>
    </location>
</feature>
<dbReference type="GO" id="GO:0042910">
    <property type="term" value="F:xenobiotic transmembrane transporter activity"/>
    <property type="evidence" value="ECO:0007669"/>
    <property type="project" value="TreeGrafter"/>
</dbReference>
<feature type="transmembrane region" description="Helical" evidence="1">
    <location>
        <begin position="372"/>
        <end position="393"/>
    </location>
</feature>
<evidence type="ECO:0000313" key="3">
    <source>
        <dbReference type="Proteomes" id="UP001152467"/>
    </source>
</evidence>
<dbReference type="Pfam" id="PF00873">
    <property type="entry name" value="ACR_tran"/>
    <property type="match status" value="1"/>
</dbReference>
<feature type="transmembrane region" description="Helical" evidence="1">
    <location>
        <begin position="1028"/>
        <end position="1049"/>
    </location>
</feature>
<feature type="transmembrane region" description="Helical" evidence="1">
    <location>
        <begin position="980"/>
        <end position="998"/>
    </location>
</feature>
<dbReference type="RefSeq" id="WP_261626441.1">
    <property type="nucleotide sequence ID" value="NZ_CAMAPC010000007.1"/>
</dbReference>
<keyword evidence="1" id="KW-0472">Membrane</keyword>
<dbReference type="PRINTS" id="PR00702">
    <property type="entry name" value="ACRIFLAVINRP"/>
</dbReference>
<dbReference type="Gene3D" id="3.30.70.1320">
    <property type="entry name" value="Multidrug efflux transporter AcrB pore domain like"/>
    <property type="match status" value="1"/>
</dbReference>
<feature type="transmembrane region" description="Helical" evidence="1">
    <location>
        <begin position="444"/>
        <end position="464"/>
    </location>
</feature>
<name>A0A9W4QYA8_9GAMM</name>
<accession>A0A9W4QYA8</accession>
<dbReference type="SUPFAM" id="SSF82866">
    <property type="entry name" value="Multidrug efflux transporter AcrB transmembrane domain"/>
    <property type="match status" value="2"/>
</dbReference>
<dbReference type="Proteomes" id="UP001152467">
    <property type="component" value="Unassembled WGS sequence"/>
</dbReference>
<feature type="transmembrane region" description="Helical" evidence="1">
    <location>
        <begin position="913"/>
        <end position="933"/>
    </location>
</feature>
<evidence type="ECO:0000256" key="1">
    <source>
        <dbReference type="SAM" id="Phobius"/>
    </source>
</evidence>
<keyword evidence="1" id="KW-0812">Transmembrane</keyword>
<keyword evidence="1" id="KW-1133">Transmembrane helix</keyword>
<reference evidence="2" key="1">
    <citation type="submission" date="2022-07" db="EMBL/GenBank/DDBJ databases">
        <authorList>
            <person name="Criscuolo A."/>
        </authorList>
    </citation>
    <scope>NUCLEOTIDE SEQUENCE</scope>
    <source>
        <strain evidence="2">CIP111854</strain>
    </source>
</reference>
<feature type="transmembrane region" description="Helical" evidence="1">
    <location>
        <begin position="399"/>
        <end position="423"/>
    </location>
</feature>
<dbReference type="InterPro" id="IPR001036">
    <property type="entry name" value="Acrflvin-R"/>
</dbReference>
<dbReference type="GO" id="GO:0005886">
    <property type="term" value="C:plasma membrane"/>
    <property type="evidence" value="ECO:0007669"/>
    <property type="project" value="TreeGrafter"/>
</dbReference>
<feature type="transmembrane region" description="Helical" evidence="1">
    <location>
        <begin position="12"/>
        <end position="32"/>
    </location>
</feature>
<sequence length="1102" mass="119148">MQLIEKSLRYPVTVVVAVVTAFMVGVLAFSNVPVRMTPTVNSMYLSIDTFWENANPKQIESEVVSEQEQVLGNIEGLISMVSSSRNNRGNIVLEFDYDVELEQAMQQVAQKLDEVPFYPGGVTKPIVSQFDPSQAATIAWAALSSSDPNFDTTTLYSFMDRRLRPRLERIPGIAKVGMMGAKEQDITIVVDTVKMASLGLSYSQLVTVLRQNNVSFSGGTINNGKLDVQVSTTGRFKEFTQLENLVIKRTELGSIQLSDFAHLQLSYKEAKNWVRVRGISMPMFSFDIEHSGNVLEVMTLLKTELKSINAENGVLAQKARELGLNGELELIQTYDTSIYVENAIELVLENILLGGLFATATLFLFIRNISAIAIISVVVPISIVSSVIVLIVSGRSINIVSLSGMAFAVGMVIDSAIVVLENIYRHKEMGKQATQAALDGTKEVAPAIFASTLTTVTVFIPILLIQDSAGQLFRDLALAIMGAVSVSFLVSIVVIPTLAAKLFRQSNANLTQPKSYGLCLVTSLPEQVTRIAAYLIGHWQRAVTTVLLLAVLTVSGIKYLMPPLDYLPTGNFNAAIGLLIPPPGYSLDKMNEIGRQVEDNLRPAWQQGGLKFLAEARDYSAISGDAPTINVGDSSIAAPAIEHFFMGAFDGKMFQAAMPVDDQRTVDLVTLLDQSISSAQVPDVINFAFQLPLFPNGGATGSAISIHLKAEQLDLVNRNAATLMGALVEKFGPYSVAPEPANFSSPIQGIELVPDDERLQAFGLTREELGLATAANGDGIVMLRVFELGGELKDLKIQTKQVLEQESLQALLVAPIATPDGRVTDVTSVTEVRKIQTPEEIRHVDRLRAVTLQFTPSSSLSLEQAIEQVSELITTSRLEGRLDNEVEVVLSGSAGKLTEIKEALLGDGSLSSLLSSSLFLALLFVYLILVVFFQSWGSPLLIMVTVPLATLGGFIGISLVHASSVADRYQAIQNLDMLSIIGFVILAGVVVNNAILIVNQTTNLLKENNTLDYNDAILAGLQSRVRPILMSALTSIGGMLPLVLVPGAGSELYRGIGSVVVGGLFVATLFTFFLTPTLLSLSFKLKAKYGYPVVRTKSGAFV</sequence>
<evidence type="ECO:0000313" key="2">
    <source>
        <dbReference type="EMBL" id="CAH9058793.1"/>
    </source>
</evidence>